<keyword evidence="4" id="KW-1185">Reference proteome</keyword>
<dbReference type="InterPro" id="IPR036709">
    <property type="entry name" value="Autotransporte_beta_dom_sf"/>
</dbReference>
<comment type="caution">
    <text evidence="3">The sequence shown here is derived from an EMBL/GenBank/DDBJ whole genome shotgun (WGS) entry which is preliminary data.</text>
</comment>
<dbReference type="Pfam" id="PF03797">
    <property type="entry name" value="Autotransporter"/>
    <property type="match status" value="1"/>
</dbReference>
<feature type="region of interest" description="Disordered" evidence="1">
    <location>
        <begin position="398"/>
        <end position="417"/>
    </location>
</feature>
<evidence type="ECO:0000313" key="4">
    <source>
        <dbReference type="Proteomes" id="UP000262917"/>
    </source>
</evidence>
<sequence>MIRSDPPPTEPPAAAAPWSWEAPANQQQTPAPEEPLPPEPPPPAYNSTGDVYLEGPFSSPIVGVSTAGSFAFDGWWGGHTPLMQGWDGAGTATPNRFDGGVLIDAGRLRVQGDLYADVTIRSQTVPDGLTDADGTGRLDLEDGADGGIHGHTAIHGSVFNDGGVLYVHGPAYSAGNCLCDGSRPYRAYVTGDYRQTAAGTLALQFGTPLIIGGQAILEGGTLELREVREYVSYVQNATGYERILHAFGGVSGGFDQVVAPGLLLEGTVEYGANDILYRLTRVSAQSAVGGSGADAMTMNSAARLDQAFAAADVLASLPDRSGLSDSQRRFLRSSAAIQSIRDMPGLTATLDSLSGQSFASARSRLLDSFSGYGPSWPQLRHWRESPLASGSWAASNMQTRSGGAGAMPGRMSETGVVSGASHRLGPQALVGVAVGSGQASMSFDRGGGHALTRQSVAMLYGYAWRGPWYAYGEVQGGRGQVDSWRRIELGDGRDHQATTSFGMTRLRTRFEGGFDHAFGRGRLTPFAGLQYDAIGSGGFAETGDTGFELLGQAAGNRRLGAEAGLRYARDWHWGDGWLRLDAAGTRRHARYMDGRALAAAFAGAPDAVFRIDDAAARDASTFDLQLQGGRGAGWSGALRYRWGTDDAAVDRGWWLGVERRL</sequence>
<dbReference type="PROSITE" id="PS51208">
    <property type="entry name" value="AUTOTRANSPORTER"/>
    <property type="match status" value="1"/>
</dbReference>
<evidence type="ECO:0000256" key="1">
    <source>
        <dbReference type="SAM" id="MobiDB-lite"/>
    </source>
</evidence>
<dbReference type="SMART" id="SM00869">
    <property type="entry name" value="Autotransporter"/>
    <property type="match status" value="1"/>
</dbReference>
<evidence type="ECO:0000259" key="2">
    <source>
        <dbReference type="PROSITE" id="PS51208"/>
    </source>
</evidence>
<dbReference type="AlphaFoldDB" id="A0A372DMX0"/>
<gene>
    <name evidence="3" type="ORF">D0Y53_06855</name>
</gene>
<protein>
    <submittedName>
        <fullName evidence="3">Autotransporter domain-containing protein</fullName>
    </submittedName>
</protein>
<feature type="compositionally biased region" description="Pro residues" evidence="1">
    <location>
        <begin position="1"/>
        <end position="11"/>
    </location>
</feature>
<dbReference type="InterPro" id="IPR005546">
    <property type="entry name" value="Autotransporte_beta"/>
</dbReference>
<feature type="region of interest" description="Disordered" evidence="1">
    <location>
        <begin position="1"/>
        <end position="51"/>
    </location>
</feature>
<dbReference type="Gene3D" id="2.40.128.130">
    <property type="entry name" value="Autotransporter beta-domain"/>
    <property type="match status" value="1"/>
</dbReference>
<dbReference type="SUPFAM" id="SSF103515">
    <property type="entry name" value="Autotransporter"/>
    <property type="match status" value="1"/>
</dbReference>
<accession>A0A372DMX0</accession>
<dbReference type="Proteomes" id="UP000262917">
    <property type="component" value="Unassembled WGS sequence"/>
</dbReference>
<feature type="compositionally biased region" description="Pro residues" evidence="1">
    <location>
        <begin position="32"/>
        <end position="44"/>
    </location>
</feature>
<proteinExistence type="predicted"/>
<organism evidence="3 4">
    <name type="scientific">Cognatiluteimonas weifangensis</name>
    <dbReference type="NCBI Taxonomy" id="2303539"/>
    <lineage>
        <taxon>Bacteria</taxon>
        <taxon>Pseudomonadati</taxon>
        <taxon>Pseudomonadota</taxon>
        <taxon>Gammaproteobacteria</taxon>
        <taxon>Lysobacterales</taxon>
        <taxon>Lysobacteraceae</taxon>
        <taxon>Cognatiluteimonas</taxon>
    </lineage>
</organism>
<feature type="compositionally biased region" description="Low complexity" evidence="1">
    <location>
        <begin position="12"/>
        <end position="24"/>
    </location>
</feature>
<evidence type="ECO:0000313" key="3">
    <source>
        <dbReference type="EMBL" id="RFP60935.1"/>
    </source>
</evidence>
<feature type="domain" description="Autotransporter" evidence="2">
    <location>
        <begin position="384"/>
        <end position="661"/>
    </location>
</feature>
<dbReference type="EMBL" id="QVPD01000005">
    <property type="protein sequence ID" value="RFP60935.1"/>
    <property type="molecule type" value="Genomic_DNA"/>
</dbReference>
<reference evidence="3 4" key="1">
    <citation type="submission" date="2018-08" db="EMBL/GenBank/DDBJ databases">
        <title>Lysobacter weifangensis sp. nov., a new member of the family 'Xanthomonadaceae', isolated from soil in a farmland.</title>
        <authorList>
            <person name="Zhao H."/>
        </authorList>
    </citation>
    <scope>NUCLEOTIDE SEQUENCE [LARGE SCALE GENOMIC DNA]</scope>
    <source>
        <strain evidence="3 4">WF-2</strain>
    </source>
</reference>
<name>A0A372DMX0_9GAMM</name>